<keyword evidence="5 14" id="KW-0479">Metal-binding</keyword>
<dbReference type="GO" id="GO:0000139">
    <property type="term" value="C:Golgi membrane"/>
    <property type="evidence" value="ECO:0007669"/>
    <property type="project" value="UniProtKB-SubCell"/>
</dbReference>
<evidence type="ECO:0000256" key="8">
    <source>
        <dbReference type="ARBA" id="ARBA00022892"/>
    </source>
</evidence>
<feature type="domain" description="Zinc finger Sec23/Sec24-type" evidence="16">
    <location>
        <begin position="55"/>
        <end position="93"/>
    </location>
</feature>
<evidence type="ECO:0000256" key="1">
    <source>
        <dbReference type="ARBA" id="ARBA00004255"/>
    </source>
</evidence>
<evidence type="ECO:0000256" key="9">
    <source>
        <dbReference type="ARBA" id="ARBA00022927"/>
    </source>
</evidence>
<comment type="function">
    <text evidence="13 14">Component of the coat protein complex II (COPII) which promotes the formation of transport vesicles from the endoplasmic reticulum (ER). The coat has two main functions, the physical deformation of the endoplasmic reticulum membrane into vesicles and the selection of cargo molecules.</text>
</comment>
<comment type="caution">
    <text evidence="20">The sequence shown here is derived from an EMBL/GenBank/DDBJ whole genome shotgun (WGS) entry which is preliminary data.</text>
</comment>
<evidence type="ECO:0000256" key="5">
    <source>
        <dbReference type="ARBA" id="ARBA00022723"/>
    </source>
</evidence>
<evidence type="ECO:0000259" key="16">
    <source>
        <dbReference type="Pfam" id="PF04810"/>
    </source>
</evidence>
<feature type="domain" description="Sec23/Sec24 helical" evidence="18">
    <location>
        <begin position="503"/>
        <end position="601"/>
    </location>
</feature>
<evidence type="ECO:0000313" key="21">
    <source>
        <dbReference type="Proteomes" id="UP000187209"/>
    </source>
</evidence>
<dbReference type="Pfam" id="PF04810">
    <property type="entry name" value="zf-Sec23_Sec24"/>
    <property type="match status" value="1"/>
</dbReference>
<dbReference type="InterPro" id="IPR012990">
    <property type="entry name" value="Beta-sandwich_Sec23_24"/>
</dbReference>
<dbReference type="FunFam" id="2.30.30.380:FF:000001">
    <property type="entry name" value="Protein transport protein SEC23"/>
    <property type="match status" value="1"/>
</dbReference>
<dbReference type="SUPFAM" id="SSF82919">
    <property type="entry name" value="Zn-finger domain of Sec23/24"/>
    <property type="match status" value="1"/>
</dbReference>
<evidence type="ECO:0000256" key="11">
    <source>
        <dbReference type="ARBA" id="ARBA00023136"/>
    </source>
</evidence>
<dbReference type="InterPro" id="IPR029006">
    <property type="entry name" value="ADF-H/Gelsolin-like_dom_sf"/>
</dbReference>
<dbReference type="Gene3D" id="2.30.30.380">
    <property type="entry name" value="Zn-finger domain of Sec23/24"/>
    <property type="match status" value="1"/>
</dbReference>
<dbReference type="OrthoDB" id="10256289at2759"/>
<dbReference type="SUPFAM" id="SSF81995">
    <property type="entry name" value="beta-sandwich domain of Sec23/24"/>
    <property type="match status" value="1"/>
</dbReference>
<comment type="similarity">
    <text evidence="2 14">Belongs to the SEC23/SEC24 family. SEC23 subfamily.</text>
</comment>
<dbReference type="InterPro" id="IPR006896">
    <property type="entry name" value="Sec23/24_trunk_dom"/>
</dbReference>
<feature type="domain" description="Gelsolin-like" evidence="15">
    <location>
        <begin position="618"/>
        <end position="704"/>
    </location>
</feature>
<dbReference type="InterPro" id="IPR037364">
    <property type="entry name" value="Sec23"/>
</dbReference>
<organism evidence="20 21">
    <name type="scientific">Stentor coeruleus</name>
    <dbReference type="NCBI Taxonomy" id="5963"/>
    <lineage>
        <taxon>Eukaryota</taxon>
        <taxon>Sar</taxon>
        <taxon>Alveolata</taxon>
        <taxon>Ciliophora</taxon>
        <taxon>Postciliodesmatophora</taxon>
        <taxon>Heterotrichea</taxon>
        <taxon>Heterotrichida</taxon>
        <taxon>Stentoridae</taxon>
        <taxon>Stentor</taxon>
    </lineage>
</organism>
<evidence type="ECO:0000256" key="14">
    <source>
        <dbReference type="RuleBase" id="RU365030"/>
    </source>
</evidence>
<dbReference type="GO" id="GO:0005789">
    <property type="term" value="C:endoplasmic reticulum membrane"/>
    <property type="evidence" value="ECO:0007669"/>
    <property type="project" value="UniProtKB-SubCell"/>
</dbReference>
<keyword evidence="10" id="KW-0333">Golgi apparatus</keyword>
<evidence type="ECO:0000256" key="12">
    <source>
        <dbReference type="ARBA" id="ARBA00023329"/>
    </source>
</evidence>
<evidence type="ECO:0000259" key="17">
    <source>
        <dbReference type="Pfam" id="PF04811"/>
    </source>
</evidence>
<dbReference type="InterPro" id="IPR036175">
    <property type="entry name" value="Sec23/24_helical_dom_sf"/>
</dbReference>
<dbReference type="Gene3D" id="3.40.20.10">
    <property type="entry name" value="Severin"/>
    <property type="match status" value="1"/>
</dbReference>
<keyword evidence="9 14" id="KW-0653">Protein transport</keyword>
<dbReference type="GO" id="GO:0005096">
    <property type="term" value="F:GTPase activator activity"/>
    <property type="evidence" value="ECO:0007669"/>
    <property type="project" value="TreeGrafter"/>
</dbReference>
<dbReference type="InterPro" id="IPR036174">
    <property type="entry name" value="Znf_Sec23_Sec24_sf"/>
</dbReference>
<protein>
    <recommendedName>
        <fullName evidence="3 14">Protein transport protein SEC23</fullName>
    </recommendedName>
</protein>
<evidence type="ECO:0000256" key="4">
    <source>
        <dbReference type="ARBA" id="ARBA00022448"/>
    </source>
</evidence>
<dbReference type="AlphaFoldDB" id="A0A1R2C925"/>
<evidence type="ECO:0000256" key="6">
    <source>
        <dbReference type="ARBA" id="ARBA00022824"/>
    </source>
</evidence>
<keyword evidence="8 14" id="KW-0931">ER-Golgi transport</keyword>
<dbReference type="FunFam" id="3.40.20.10:FF:000041">
    <property type="entry name" value="Protein transport protein SEC23"/>
    <property type="match status" value="1"/>
</dbReference>
<dbReference type="Pfam" id="PF08033">
    <property type="entry name" value="Sec23_BS"/>
    <property type="match status" value="1"/>
</dbReference>
<dbReference type="PANTHER" id="PTHR11141">
    <property type="entry name" value="PROTEIN TRANSPORT PROTEIN SEC23"/>
    <property type="match status" value="1"/>
</dbReference>
<evidence type="ECO:0000259" key="19">
    <source>
        <dbReference type="Pfam" id="PF08033"/>
    </source>
</evidence>
<dbReference type="InterPro" id="IPR036465">
    <property type="entry name" value="vWFA_dom_sf"/>
</dbReference>
<dbReference type="InterPro" id="IPR006900">
    <property type="entry name" value="Sec23/24_helical_dom"/>
</dbReference>
<accession>A0A1R2C925</accession>
<evidence type="ECO:0000256" key="10">
    <source>
        <dbReference type="ARBA" id="ARBA00023034"/>
    </source>
</evidence>
<dbReference type="FunFam" id="3.40.50.410:FF:000043">
    <property type="entry name" value="Protein transport protein SEC23"/>
    <property type="match status" value="1"/>
</dbReference>
<dbReference type="PANTHER" id="PTHR11141:SF0">
    <property type="entry name" value="PROTEIN TRANSPORT PROTEIN SEC23"/>
    <property type="match status" value="1"/>
</dbReference>
<evidence type="ECO:0000256" key="13">
    <source>
        <dbReference type="ARBA" id="ARBA00025471"/>
    </source>
</evidence>
<dbReference type="InterPro" id="IPR007123">
    <property type="entry name" value="Gelsolin-like_dom"/>
</dbReference>
<dbReference type="SUPFAM" id="SSF81811">
    <property type="entry name" value="Helical domain of Sec23/24"/>
    <property type="match status" value="1"/>
</dbReference>
<sequence>MIDDLYTLEARDGIRCSWNIWPNSKVSVTQDLIPISLIYSPLKTHSSRPLVEYEPVLCRKCKSILNPLCQIEFSSKSWTCPICLTNNFFPTHYKSHISQTTLPTELAPQSTTIEYILATKQIFPPVFIFLIDTCCSLEELSYQKSSLQQILNLLPSESIIGLISYGKNAYIYNLSNTNSYKSYVFRGDKIYDLQMIKDQLGLLGNDYRKILDGVRNFLMPIGECEFMADCIVKNLEKDQWPVLTGFRPLRCIGTALFLAITLLEIAYSKCGARVVVMAGGAASHGPGKIVGEQLVDVIRTQFDLKNGNNQYYKDAKGYYDNLAMKACYNGHAIDVFCCAIDQIGILEMRSLCEKTGGFLVLTDTFKSDVFRMSFRKMFDRDETGALLMGFNANIVLMTSQDVKISGAIGPGVPLKSCYDNVSDIEVGMSKTNMWQVGHIDQHTTIGYYLDLNNTEPENTRPWAFIQFQTKYQHPSGHIRLLITTTKFPYTSTANVSKILSGFDQETATVIMARLATHKSQSENTIDILRWLDRSLIRLVKKFCDYQQGLPNTFRLCKELSLYPQFMFHLRRSQFLQSFNISPDEKTYYHILLNRENVTNSLLMIQPALLQYSFDCPQALPVVLDLSSLKKEVILLLDTFFNVLIWHGETITKWSKLGYHNQEGYDHFKSLLEMPREDAQIILNDRFPVPKLQETEVGKGPERFLKAKIIPTNIPKNDTITESQSYLSEDVSFKAFMDSLIQYTVNK</sequence>
<keyword evidence="21" id="KW-1185">Reference proteome</keyword>
<keyword evidence="4 14" id="KW-0813">Transport</keyword>
<evidence type="ECO:0000313" key="20">
    <source>
        <dbReference type="EMBL" id="OMJ85523.1"/>
    </source>
</evidence>
<evidence type="ECO:0000259" key="18">
    <source>
        <dbReference type="Pfam" id="PF04815"/>
    </source>
</evidence>
<dbReference type="SUPFAM" id="SSF53300">
    <property type="entry name" value="vWA-like"/>
    <property type="match status" value="1"/>
</dbReference>
<dbReference type="Pfam" id="PF04811">
    <property type="entry name" value="Sec23_trunk"/>
    <property type="match status" value="1"/>
</dbReference>
<dbReference type="Pfam" id="PF00626">
    <property type="entry name" value="Gelsolin"/>
    <property type="match status" value="1"/>
</dbReference>
<keyword evidence="6 14" id="KW-0256">Endoplasmic reticulum</keyword>
<evidence type="ECO:0000259" key="15">
    <source>
        <dbReference type="Pfam" id="PF00626"/>
    </source>
</evidence>
<dbReference type="Gene3D" id="1.20.120.730">
    <property type="entry name" value="Sec23/Sec24 helical domain"/>
    <property type="match status" value="1"/>
</dbReference>
<feature type="domain" description="Sec23/Sec24 trunk" evidence="17">
    <location>
        <begin position="124"/>
        <end position="378"/>
    </location>
</feature>
<dbReference type="GO" id="GO:0070971">
    <property type="term" value="C:endoplasmic reticulum exit site"/>
    <property type="evidence" value="ECO:0007669"/>
    <property type="project" value="TreeGrafter"/>
</dbReference>
<name>A0A1R2C925_9CILI</name>
<dbReference type="GO" id="GO:0008270">
    <property type="term" value="F:zinc ion binding"/>
    <property type="evidence" value="ECO:0007669"/>
    <property type="project" value="InterPro"/>
</dbReference>
<dbReference type="GO" id="GO:0090110">
    <property type="term" value="P:COPII-coated vesicle cargo loading"/>
    <property type="evidence" value="ECO:0007669"/>
    <property type="project" value="TreeGrafter"/>
</dbReference>
<dbReference type="InterPro" id="IPR036180">
    <property type="entry name" value="Gelsolin-like_dom_sf"/>
</dbReference>
<evidence type="ECO:0000256" key="7">
    <source>
        <dbReference type="ARBA" id="ARBA00022833"/>
    </source>
</evidence>
<dbReference type="GO" id="GO:0030127">
    <property type="term" value="C:COPII vesicle coat"/>
    <property type="evidence" value="ECO:0007669"/>
    <property type="project" value="InterPro"/>
</dbReference>
<dbReference type="Gene3D" id="2.60.40.1670">
    <property type="entry name" value="beta-sandwich domain of Sec23/24"/>
    <property type="match status" value="1"/>
</dbReference>
<feature type="domain" description="Sec23/Sec24 beta-sandwich" evidence="19">
    <location>
        <begin position="389"/>
        <end position="490"/>
    </location>
</feature>
<dbReference type="Proteomes" id="UP000187209">
    <property type="component" value="Unassembled WGS sequence"/>
</dbReference>
<keyword evidence="12 14" id="KW-0968">Cytoplasmic vesicle</keyword>
<dbReference type="SUPFAM" id="SSF82754">
    <property type="entry name" value="C-terminal, gelsolin-like domain of Sec23/24"/>
    <property type="match status" value="1"/>
</dbReference>
<dbReference type="Gene3D" id="3.40.50.410">
    <property type="entry name" value="von Willebrand factor, type A domain"/>
    <property type="match status" value="1"/>
</dbReference>
<reference evidence="20 21" key="1">
    <citation type="submission" date="2016-11" db="EMBL/GenBank/DDBJ databases">
        <title>The macronuclear genome of Stentor coeruleus: a giant cell with tiny introns.</title>
        <authorList>
            <person name="Slabodnick M."/>
            <person name="Ruby J.G."/>
            <person name="Reiff S.B."/>
            <person name="Swart E.C."/>
            <person name="Gosai S."/>
            <person name="Prabakaran S."/>
            <person name="Witkowska E."/>
            <person name="Larue G.E."/>
            <person name="Fisher S."/>
            <person name="Freeman R.M."/>
            <person name="Gunawardena J."/>
            <person name="Chu W."/>
            <person name="Stover N.A."/>
            <person name="Gregory B.D."/>
            <person name="Nowacki M."/>
            <person name="Derisi J."/>
            <person name="Roy S.W."/>
            <person name="Marshall W.F."/>
            <person name="Sood P."/>
        </authorList>
    </citation>
    <scope>NUCLEOTIDE SEQUENCE [LARGE SCALE GENOMIC DNA]</scope>
    <source>
        <strain evidence="20">WM001</strain>
    </source>
</reference>
<gene>
    <name evidence="20" type="ORF">SteCoe_13137</name>
</gene>
<keyword evidence="7 14" id="KW-0862">Zinc</keyword>
<evidence type="ECO:0000256" key="3">
    <source>
        <dbReference type="ARBA" id="ARBA00021212"/>
    </source>
</evidence>
<proteinExistence type="inferred from homology"/>
<keyword evidence="11 14" id="KW-0472">Membrane</keyword>
<dbReference type="Pfam" id="PF04815">
    <property type="entry name" value="Sec23_helical"/>
    <property type="match status" value="1"/>
</dbReference>
<comment type="subcellular location">
    <subcellularLocation>
        <location evidence="14">Cytoplasmic vesicle</location>
        <location evidence="14">COPII-coated vesicle membrane</location>
        <topology evidence="14">Peripheral membrane protein</topology>
        <orientation evidence="14">Cytoplasmic side</orientation>
    </subcellularLocation>
    <subcellularLocation>
        <location evidence="14">Endoplasmic reticulum membrane</location>
        <topology evidence="14">Peripheral membrane protein</topology>
        <orientation evidence="14">Cytoplasmic side</orientation>
    </subcellularLocation>
    <subcellularLocation>
        <location evidence="1">Golgi apparatus membrane</location>
        <topology evidence="1">Peripheral membrane protein</topology>
        <orientation evidence="1">Cytoplasmic side</orientation>
    </subcellularLocation>
</comment>
<dbReference type="InterPro" id="IPR006895">
    <property type="entry name" value="Znf_Sec23_Sec24"/>
</dbReference>
<dbReference type="GO" id="GO:0006886">
    <property type="term" value="P:intracellular protein transport"/>
    <property type="evidence" value="ECO:0007669"/>
    <property type="project" value="InterPro"/>
</dbReference>
<evidence type="ECO:0000256" key="2">
    <source>
        <dbReference type="ARBA" id="ARBA00009210"/>
    </source>
</evidence>
<keyword evidence="14" id="KW-0963">Cytoplasm</keyword>
<dbReference type="EMBL" id="MPUH01000234">
    <property type="protein sequence ID" value="OMJ85523.1"/>
    <property type="molecule type" value="Genomic_DNA"/>
</dbReference>